<dbReference type="EC" id="2.3.2.27" evidence="10"/>
<dbReference type="InterPro" id="IPR055194">
    <property type="entry name" value="UBR1-like_WH"/>
</dbReference>
<evidence type="ECO:0000256" key="6">
    <source>
        <dbReference type="ARBA" id="ARBA00022786"/>
    </source>
</evidence>
<dbReference type="EMBL" id="JBJQOH010000007">
    <property type="protein sequence ID" value="KAL3678070.1"/>
    <property type="molecule type" value="Genomic_DNA"/>
</dbReference>
<dbReference type="InterPro" id="IPR039164">
    <property type="entry name" value="UBR1-like"/>
</dbReference>
<proteinExistence type="inferred from homology"/>
<accession>A0ABD3GJ80</accession>
<dbReference type="FunFam" id="2.10.110.30:FF:000002">
    <property type="entry name" value="Putative e3 ubiquitin-protein ligase ubr3"/>
    <property type="match status" value="1"/>
</dbReference>
<feature type="zinc finger region" description="UBR-type" evidence="9">
    <location>
        <begin position="42"/>
        <end position="113"/>
    </location>
</feature>
<feature type="region of interest" description="Disordered" evidence="11">
    <location>
        <begin position="1377"/>
        <end position="1403"/>
    </location>
</feature>
<comment type="function">
    <text evidence="10">Ubiquitin ligase protein which is a component of the N-end rule pathway. Recognizes and binds to proteins bearing specific N-terminal residues that are destabilizing according to the N-end rule, leading to their ubiquitination and subsequent degradation.</text>
</comment>
<dbReference type="Proteomes" id="UP001633002">
    <property type="component" value="Unassembled WGS sequence"/>
</dbReference>
<dbReference type="GO" id="GO:0061630">
    <property type="term" value="F:ubiquitin protein ligase activity"/>
    <property type="evidence" value="ECO:0007669"/>
    <property type="project" value="UniProtKB-UniRule"/>
</dbReference>
<keyword evidence="12" id="KW-0812">Transmembrane</keyword>
<sequence length="1736" mass="197765">MAKPRRQTPDAVRRGLDEIERNISGGEVFALYLDKFRAGGQAQCTTVWTRTAIAYRCRTCQVNDSSAICVSCFQAGDHRHHDYVMYHSDSGGCCDCGDPAAWKEEGFCKAHQRRIREEPTVPAHLHEISRTGVEFVLKELCIWREMIMDAKTLDRSPPSLYITMAEIYVKWLQKICPLAALRSIVCEVITNVPSGVDMMVQNDRTRNRPFLDTMLTTYGRMPESLMEAETTLFLQMLYDQPFKDTFSRALMRHYASWIVPAAVNPELINDYKALDQSLDRGAVQFSIRALDDAFREVMVQLFNVPEITLNLIQTDRLLESVISVLDSVLSHCTNRRDGTVDVDHPAISGNVSGPHGQVSGQVYRRPQGDLKLIVSHEPVALHVLKDRPDVFRSILSIVSLLQWMNPYTMSETVDFEVQLSWTRAISLEMTTMKIPFTLLGRCFSTFPGNEEDVKTALLNAAHVAISSLREAFTKVERSQSSEQVSLHIPLHRVLSAIVSKLVMLPWSDTSQCFLEKLHPALTELEVMALMEHPVRVTAWMAEIRAHMWQGSSEDFSRLELIYRGSIWYDQSMDMDILMLQFCCVARENMGQSVISEMARKFGLSRMVAKPLFGTEGDRIEWTPAKISMLQDFLRLLLLIIRERRNTGMTEKESLRYDVIQWLCVRDHTHSQLAFTLGGVLLDQSKLSSVLQEVAIYNNPRVQERGFYQLKQECWNEFDPLFAHFYASDLEEALERATTVGKLPHYWRLERPREARPPFNKLIKILHTQACHQLIWNVLYCVTELIQHETTATSAEIIGVMALQLLEMALADIRAGGLRPPNSHTAQLDSSLMPSHDISDFIYAKPNMNSAFGVVDWERRESSSTYPSIYEMLVNLQKYRSSFRLVDSVNYVIQLQCSYSMTKLGSESNRSRVPDEYVDDERRKLKKKRQEAILADFKARQKAFLDLVHHEVEPDVVKAREDGRTLTVEDTQKQSIGTREGNSSWAVPEEKFPSKDSYEKNERHECAFCRSECDSDESPTGWIALVQRYNLPSLIHERGEVVQNIDEVTDMLSVAHPSSLLTVVTRSAHDASISGPLDLHPTEHVRCCGHQMHQMCFQRYADSLIKRHCTRSPYEGKGIIDLEKMEFLCPICRRLANVLLPDVNKVVPWKRLGVRQEYRTESLQDEQTNEEVAGLCLEGLIPYTSCELSASLQHWHKYWRTHEDLAECIRTFAAQCLRVRKKFLLEPPDLDGLPLSQILWEALAENIIHCEVETREGFTIRDIAASSSSSASATSTEISLIRGDAAHWLGLTELGKVAMLTNTIPCEEKQQKRLFLLQCLGLDEEIIKQRFEDASKTKAAAAHFEISVGNQEIRQYTHGGKEFREKAEAMVFEAADEKSTVGVRSPPRRRNYLESGSDDSRRNRARRKLAAADDSEVGWRYLKKVVETSDPADVGWLWSNPVASKIRVLATGDPFELLIMLLVSFEGWPTFQELMAMVRVSYVLAVAQVSVAFDKLRGDHHSGVVIMDKTKSDALQLACLPYLRRVALLFQIIVNDDIRNSSTAHGAAVDWMNSEHLQRWLCLPDFEEAVRLGVQGFHAVNLQQIWQNNQPALSLYKVPRRPLLATLPEIFQELVLQNLEVACSNCQQLPAEPAVCLVCGNVFCYATECCHFNGMGECYFHADRESAGVGIYLHLKSTQLVLLRGNRWCRAPSLYLDLHGEILVWSLFFIIVLMLLVRCRKIQGCKEDIHCIFVIFV</sequence>
<name>A0ABD3GJ80_9MARC</name>
<comment type="caution">
    <text evidence="14">The sequence shown here is derived from an EMBL/GenBank/DDBJ whole genome shotgun (WGS) entry which is preliminary data.</text>
</comment>
<dbReference type="Pfam" id="PF02207">
    <property type="entry name" value="zf-UBR"/>
    <property type="match status" value="1"/>
</dbReference>
<evidence type="ECO:0000256" key="1">
    <source>
        <dbReference type="ARBA" id="ARBA00000900"/>
    </source>
</evidence>
<evidence type="ECO:0000256" key="3">
    <source>
        <dbReference type="ARBA" id="ARBA00022679"/>
    </source>
</evidence>
<dbReference type="CDD" id="cd19673">
    <property type="entry name" value="UBR-box_UBR3"/>
    <property type="match status" value="1"/>
</dbReference>
<comment type="catalytic activity">
    <reaction evidence="1 10">
        <text>S-ubiquitinyl-[E2 ubiquitin-conjugating enzyme]-L-cysteine + [acceptor protein]-L-lysine = [E2 ubiquitin-conjugating enzyme]-L-cysteine + N(6)-ubiquitinyl-[acceptor protein]-L-lysine.</text>
        <dbReference type="EC" id="2.3.2.27"/>
    </reaction>
</comment>
<keyword evidence="12" id="KW-0472">Membrane</keyword>
<keyword evidence="5 10" id="KW-0863">Zinc-finger</keyword>
<dbReference type="InterPro" id="IPR036390">
    <property type="entry name" value="WH_DNA-bd_sf"/>
</dbReference>
<dbReference type="Pfam" id="PF22960">
    <property type="entry name" value="WHD_UBR1"/>
    <property type="match status" value="1"/>
</dbReference>
<evidence type="ECO:0000256" key="12">
    <source>
        <dbReference type="SAM" id="Phobius"/>
    </source>
</evidence>
<dbReference type="InterPro" id="IPR003126">
    <property type="entry name" value="Znf_UBR"/>
</dbReference>
<evidence type="ECO:0000256" key="4">
    <source>
        <dbReference type="ARBA" id="ARBA00022723"/>
    </source>
</evidence>
<dbReference type="PANTHER" id="PTHR21497:SF24">
    <property type="entry name" value="E3 UBIQUITIN-PROTEIN LIGASE UBR1"/>
    <property type="match status" value="1"/>
</dbReference>
<dbReference type="SMART" id="SM00396">
    <property type="entry name" value="ZnF_UBR1"/>
    <property type="match status" value="1"/>
</dbReference>
<dbReference type="Gene3D" id="1.10.10.2670">
    <property type="entry name" value="E3 ubiquitin-protein ligase"/>
    <property type="match status" value="1"/>
</dbReference>
<keyword evidence="4 10" id="KW-0479">Metal-binding</keyword>
<evidence type="ECO:0000313" key="14">
    <source>
        <dbReference type="EMBL" id="KAL3678070.1"/>
    </source>
</evidence>
<evidence type="ECO:0000256" key="10">
    <source>
        <dbReference type="RuleBase" id="RU366018"/>
    </source>
</evidence>
<protein>
    <recommendedName>
        <fullName evidence="10">E3 ubiquitin-protein ligase</fullName>
        <ecNumber evidence="10">2.3.2.27</ecNumber>
    </recommendedName>
</protein>
<keyword evidence="12" id="KW-1133">Transmembrane helix</keyword>
<keyword evidence="15" id="KW-1185">Reference proteome</keyword>
<feature type="region of interest" description="Disordered" evidence="11">
    <location>
        <begin position="969"/>
        <end position="995"/>
    </location>
</feature>
<dbReference type="Pfam" id="PF18995">
    <property type="entry name" value="PRT6_C"/>
    <property type="match status" value="1"/>
</dbReference>
<feature type="compositionally biased region" description="Polar residues" evidence="11">
    <location>
        <begin position="972"/>
        <end position="984"/>
    </location>
</feature>
<dbReference type="GO" id="GO:0071596">
    <property type="term" value="P:ubiquitin-dependent protein catabolic process via the N-end rule pathway"/>
    <property type="evidence" value="ECO:0007669"/>
    <property type="project" value="UniProtKB-UniRule"/>
</dbReference>
<dbReference type="Gene3D" id="2.10.110.30">
    <property type="match status" value="1"/>
</dbReference>
<comment type="similarity">
    <text evidence="8 10">Belongs to the E3 ubiquitin-protein ligase UBR1-like family.</text>
</comment>
<evidence type="ECO:0000313" key="15">
    <source>
        <dbReference type="Proteomes" id="UP001633002"/>
    </source>
</evidence>
<dbReference type="GO" id="GO:0016567">
    <property type="term" value="P:protein ubiquitination"/>
    <property type="evidence" value="ECO:0007669"/>
    <property type="project" value="UniProtKB-UniRule"/>
</dbReference>
<evidence type="ECO:0000259" key="13">
    <source>
        <dbReference type="PROSITE" id="PS51157"/>
    </source>
</evidence>
<dbReference type="GO" id="GO:0008270">
    <property type="term" value="F:zinc ion binding"/>
    <property type="evidence" value="ECO:0007669"/>
    <property type="project" value="UniProtKB-UniRule"/>
</dbReference>
<keyword evidence="6 10" id="KW-0833">Ubl conjugation pathway</keyword>
<feature type="transmembrane region" description="Helical" evidence="12">
    <location>
        <begin position="1697"/>
        <end position="1716"/>
    </location>
</feature>
<keyword evidence="3 10" id="KW-0808">Transferase</keyword>
<evidence type="ECO:0000256" key="9">
    <source>
        <dbReference type="PROSITE-ProRule" id="PRU00508"/>
    </source>
</evidence>
<dbReference type="CDD" id="cd16482">
    <property type="entry name" value="RING-H2_UBR1-like"/>
    <property type="match status" value="1"/>
</dbReference>
<feature type="domain" description="UBR-type" evidence="13">
    <location>
        <begin position="42"/>
        <end position="113"/>
    </location>
</feature>
<dbReference type="PANTHER" id="PTHR21497">
    <property type="entry name" value="UBIQUITIN LIGASE E3 ALPHA-RELATED"/>
    <property type="match status" value="1"/>
</dbReference>
<reference evidence="14 15" key="1">
    <citation type="submission" date="2024-09" db="EMBL/GenBank/DDBJ databases">
        <title>Chromosome-scale assembly of Riccia sorocarpa.</title>
        <authorList>
            <person name="Paukszto L."/>
        </authorList>
    </citation>
    <scope>NUCLEOTIDE SEQUENCE [LARGE SCALE GENOMIC DNA]</scope>
    <source>
        <strain evidence="14">LP-2024</strain>
        <tissue evidence="14">Aerial parts of the thallus</tissue>
    </source>
</reference>
<keyword evidence="7 10" id="KW-0862">Zinc</keyword>
<dbReference type="PROSITE" id="PS51157">
    <property type="entry name" value="ZF_UBR"/>
    <property type="match status" value="1"/>
</dbReference>
<gene>
    <name evidence="14" type="ORF">R1sor_021026</name>
</gene>
<comment type="pathway">
    <text evidence="2 10">Protein modification; protein ubiquitination.</text>
</comment>
<evidence type="ECO:0000256" key="11">
    <source>
        <dbReference type="SAM" id="MobiDB-lite"/>
    </source>
</evidence>
<organism evidence="14 15">
    <name type="scientific">Riccia sorocarpa</name>
    <dbReference type="NCBI Taxonomy" id="122646"/>
    <lineage>
        <taxon>Eukaryota</taxon>
        <taxon>Viridiplantae</taxon>
        <taxon>Streptophyta</taxon>
        <taxon>Embryophyta</taxon>
        <taxon>Marchantiophyta</taxon>
        <taxon>Marchantiopsida</taxon>
        <taxon>Marchantiidae</taxon>
        <taxon>Marchantiales</taxon>
        <taxon>Ricciaceae</taxon>
        <taxon>Riccia</taxon>
    </lineage>
</organism>
<dbReference type="InterPro" id="IPR042065">
    <property type="entry name" value="E3_ELL-like"/>
</dbReference>
<dbReference type="SUPFAM" id="SSF46785">
    <property type="entry name" value="Winged helix' DNA-binding domain"/>
    <property type="match status" value="1"/>
</dbReference>
<dbReference type="InterPro" id="IPR044046">
    <property type="entry name" value="E3_ligase_UBR-like_C"/>
</dbReference>
<evidence type="ECO:0000256" key="7">
    <source>
        <dbReference type="ARBA" id="ARBA00022833"/>
    </source>
</evidence>
<evidence type="ECO:0000256" key="2">
    <source>
        <dbReference type="ARBA" id="ARBA00004906"/>
    </source>
</evidence>
<evidence type="ECO:0000256" key="5">
    <source>
        <dbReference type="ARBA" id="ARBA00022771"/>
    </source>
</evidence>
<evidence type="ECO:0000256" key="8">
    <source>
        <dbReference type="ARBA" id="ARBA00046341"/>
    </source>
</evidence>